<dbReference type="EMBL" id="LAZR01000770">
    <property type="protein sequence ID" value="KKN58232.1"/>
    <property type="molecule type" value="Genomic_DNA"/>
</dbReference>
<evidence type="ECO:0000313" key="2">
    <source>
        <dbReference type="EMBL" id="KKN58232.1"/>
    </source>
</evidence>
<comment type="caution">
    <text evidence="2">The sequence shown here is derived from an EMBL/GenBank/DDBJ whole genome shotgun (WGS) entry which is preliminary data.</text>
</comment>
<name>A0A0F9S7I7_9ZZZZ</name>
<feature type="domain" description="DUF362" evidence="1">
    <location>
        <begin position="33"/>
        <end position="232"/>
    </location>
</feature>
<evidence type="ECO:0000259" key="1">
    <source>
        <dbReference type="Pfam" id="PF04015"/>
    </source>
</evidence>
<accession>A0A0F9S7I7</accession>
<organism evidence="2">
    <name type="scientific">marine sediment metagenome</name>
    <dbReference type="NCBI Taxonomy" id="412755"/>
    <lineage>
        <taxon>unclassified sequences</taxon>
        <taxon>metagenomes</taxon>
        <taxon>ecological metagenomes</taxon>
    </lineage>
</organism>
<proteinExistence type="predicted"/>
<protein>
    <recommendedName>
        <fullName evidence="1">DUF362 domain-containing protein</fullName>
    </recommendedName>
</protein>
<dbReference type="AlphaFoldDB" id="A0A0F9S7I7"/>
<sequence length="293" mass="32185">MTKVAIISTKDRIYGVNKSLELLDINPVKDKNVVFKPNFNTADPPPASSSIETVKQIIVKLKEMGAKSIIVAERSGPADTAEVFKKKGLNDLAEEMGFKIVNLDDIPTEEYVLKKPENSHWKEGFLFAKIYDDAECIIETCCLKTHMYGGHFTLSLKNAVGMVSKKYMGELHSSSEFQRDKIAEINSVYKTDLIVMDGIITFVDGGPMQGTRVEANIFVAGTDKVAMDAVGVAILRILGTTPDVTNGAIFDQAQIKRAIELNIGIASPLDIELIGDSKESEDLIVKIKEKLSE</sequence>
<reference evidence="2" key="1">
    <citation type="journal article" date="2015" name="Nature">
        <title>Complex archaea that bridge the gap between prokaryotes and eukaryotes.</title>
        <authorList>
            <person name="Spang A."/>
            <person name="Saw J.H."/>
            <person name="Jorgensen S.L."/>
            <person name="Zaremba-Niedzwiedzka K."/>
            <person name="Martijn J."/>
            <person name="Lind A.E."/>
            <person name="van Eijk R."/>
            <person name="Schleper C."/>
            <person name="Guy L."/>
            <person name="Ettema T.J."/>
        </authorList>
    </citation>
    <scope>NUCLEOTIDE SEQUENCE</scope>
</reference>
<dbReference type="InterPro" id="IPR007160">
    <property type="entry name" value="DUF362"/>
</dbReference>
<gene>
    <name evidence="2" type="ORF">LCGC14_0554210</name>
</gene>
<dbReference type="Pfam" id="PF04015">
    <property type="entry name" value="DUF362"/>
    <property type="match status" value="1"/>
</dbReference>